<dbReference type="EMBL" id="CACRXK020036164">
    <property type="protein sequence ID" value="CAB4044779.1"/>
    <property type="molecule type" value="Genomic_DNA"/>
</dbReference>
<organism evidence="1 2">
    <name type="scientific">Paramuricea clavata</name>
    <name type="common">Red gorgonian</name>
    <name type="synonym">Violescent sea-whip</name>
    <dbReference type="NCBI Taxonomy" id="317549"/>
    <lineage>
        <taxon>Eukaryota</taxon>
        <taxon>Metazoa</taxon>
        <taxon>Cnidaria</taxon>
        <taxon>Anthozoa</taxon>
        <taxon>Octocorallia</taxon>
        <taxon>Malacalcyonacea</taxon>
        <taxon>Plexauridae</taxon>
        <taxon>Paramuricea</taxon>
    </lineage>
</organism>
<dbReference type="PANTHER" id="PTHR33198">
    <property type="entry name" value="ANK_REP_REGION DOMAIN-CONTAINING PROTEIN-RELATED"/>
    <property type="match status" value="1"/>
</dbReference>
<evidence type="ECO:0000313" key="2">
    <source>
        <dbReference type="Proteomes" id="UP001152795"/>
    </source>
</evidence>
<dbReference type="Proteomes" id="UP001152795">
    <property type="component" value="Unassembled WGS sequence"/>
</dbReference>
<dbReference type="AlphaFoldDB" id="A0A7D9KFP6"/>
<name>A0A7D9KFP6_PARCT</name>
<keyword evidence="2" id="KW-1185">Reference proteome</keyword>
<sequence length="111" mass="13042">MATAQIPLPEKLDSKKPEDWKRWIERFECYRIAAGLDDKVQINTLVYAMGGNANDILKSFHLDEKDYVYETVIQQFASHFVRRSNVIFERARFNKRVQGEKESVIDFIEAN</sequence>
<gene>
    <name evidence="1" type="ORF">PACLA_8A060679</name>
</gene>
<evidence type="ECO:0000313" key="1">
    <source>
        <dbReference type="EMBL" id="CAB4044779.1"/>
    </source>
</evidence>
<comment type="caution">
    <text evidence="1">The sequence shown here is derived from an EMBL/GenBank/DDBJ whole genome shotgun (WGS) entry which is preliminary data.</text>
</comment>
<proteinExistence type="predicted"/>
<dbReference type="OrthoDB" id="5968803at2759"/>
<protein>
    <submittedName>
        <fullName evidence="1">Uncharacterized protein</fullName>
    </submittedName>
</protein>
<accession>A0A7D9KFP6</accession>
<reference evidence="1" key="1">
    <citation type="submission" date="2020-04" db="EMBL/GenBank/DDBJ databases">
        <authorList>
            <person name="Alioto T."/>
            <person name="Alioto T."/>
            <person name="Gomez Garrido J."/>
        </authorList>
    </citation>
    <scope>NUCLEOTIDE SEQUENCE</scope>
    <source>
        <strain evidence="1">A484AB</strain>
    </source>
</reference>